<proteinExistence type="predicted"/>
<keyword evidence="4" id="KW-1185">Reference proteome</keyword>
<dbReference type="InterPro" id="IPR035914">
    <property type="entry name" value="Sperma_CUB_dom_sf"/>
</dbReference>
<evidence type="ECO:0000313" key="5">
    <source>
        <dbReference type="WBParaSite" id="TCNE_0000237101-mRNA-1"/>
    </source>
</evidence>
<comment type="caution">
    <text evidence="2">Lacks conserved residue(s) required for the propagation of feature annotation.</text>
</comment>
<evidence type="ECO:0000256" key="2">
    <source>
        <dbReference type="PROSITE-ProRule" id="PRU00059"/>
    </source>
</evidence>
<evidence type="ECO:0000259" key="3">
    <source>
        <dbReference type="PROSITE" id="PS01180"/>
    </source>
</evidence>
<dbReference type="PROSITE" id="PS01180">
    <property type="entry name" value="CUB"/>
    <property type="match status" value="1"/>
</dbReference>
<protein>
    <submittedName>
        <fullName evidence="5">CUB domain-containing protein</fullName>
    </submittedName>
</protein>
<dbReference type="Proteomes" id="UP000050794">
    <property type="component" value="Unassembled WGS sequence"/>
</dbReference>
<evidence type="ECO:0000313" key="4">
    <source>
        <dbReference type="Proteomes" id="UP000050794"/>
    </source>
</evidence>
<keyword evidence="1" id="KW-1015">Disulfide bond</keyword>
<accession>A0A183U1K1</accession>
<reference evidence="5" key="1">
    <citation type="submission" date="2016-06" db="UniProtKB">
        <authorList>
            <consortium name="WormBaseParasite"/>
        </authorList>
    </citation>
    <scope>IDENTIFICATION</scope>
</reference>
<dbReference type="Gene3D" id="2.60.120.290">
    <property type="entry name" value="Spermadhesin, CUB domain"/>
    <property type="match status" value="1"/>
</dbReference>
<dbReference type="InterPro" id="IPR000859">
    <property type="entry name" value="CUB_dom"/>
</dbReference>
<evidence type="ECO:0000256" key="1">
    <source>
        <dbReference type="ARBA" id="ARBA00023157"/>
    </source>
</evidence>
<dbReference type="AlphaFoldDB" id="A0A183U1K1"/>
<name>A0A183U1K1_TOXCA</name>
<dbReference type="WBParaSite" id="TCNE_0000237101-mRNA-1">
    <property type="protein sequence ID" value="TCNE_0000237101-mRNA-1"/>
    <property type="gene ID" value="TCNE_0000237101"/>
</dbReference>
<dbReference type="SUPFAM" id="SSF49854">
    <property type="entry name" value="Spermadhesin, CUB domain"/>
    <property type="match status" value="1"/>
</dbReference>
<organism evidence="4 5">
    <name type="scientific">Toxocara canis</name>
    <name type="common">Canine roundworm</name>
    <dbReference type="NCBI Taxonomy" id="6265"/>
    <lineage>
        <taxon>Eukaryota</taxon>
        <taxon>Metazoa</taxon>
        <taxon>Ecdysozoa</taxon>
        <taxon>Nematoda</taxon>
        <taxon>Chromadorea</taxon>
        <taxon>Rhabditida</taxon>
        <taxon>Spirurina</taxon>
        <taxon>Ascaridomorpha</taxon>
        <taxon>Ascaridoidea</taxon>
        <taxon>Toxocaridae</taxon>
        <taxon>Toxocara</taxon>
    </lineage>
</organism>
<sequence>LVKFFFTYSELKLPESEYCAESYLEVRERNASGSIISRACRLEDFQTTITGEAFWIKLRYNGAEGNDLDVETVKPELNFKFAKVFGGIVTGHVISSPSPDDWRSIDYRPVEWSIIGKEEHWLMISISKIEIPDERDENEDTEQRDILKGLTFNEGLCHRNQLNEECGPVVFVHAGYSPPKDFIIKSHIATIQFNAPPGSLFSLRWQEIPIATANATLHAPNKTEIDESAVFTCGGALIPTYEPQYLTNPGGTAPDGSFTTVMPITTTTDRWHRYSHYGNPYRAGGYADNLKCRWTIVRPQFAGVSIRIVSMDLEEHVDCRFDYFALAAGDTSMVSFENGQVKYVASCFIR</sequence>
<dbReference type="Pfam" id="PF00431">
    <property type="entry name" value="CUB"/>
    <property type="match status" value="1"/>
</dbReference>
<feature type="domain" description="CUB" evidence="3">
    <location>
        <begin position="233"/>
        <end position="350"/>
    </location>
</feature>